<dbReference type="Proteomes" id="UP000012043">
    <property type="component" value="Unassembled WGS sequence"/>
</dbReference>
<evidence type="ECO:0000313" key="1">
    <source>
        <dbReference type="EMBL" id="EJI85636.1"/>
    </source>
</evidence>
<gene>
    <name evidence="1" type="ORF">AEST_15570</name>
</gene>
<organism evidence="1 2">
    <name type="scientific">Alishewanella aestuarii B11</name>
    <dbReference type="NCBI Taxonomy" id="1197174"/>
    <lineage>
        <taxon>Bacteria</taxon>
        <taxon>Pseudomonadati</taxon>
        <taxon>Pseudomonadota</taxon>
        <taxon>Gammaproteobacteria</taxon>
        <taxon>Alteromonadales</taxon>
        <taxon>Alteromonadaceae</taxon>
        <taxon>Alishewanella</taxon>
    </lineage>
</organism>
<protein>
    <submittedName>
        <fullName evidence="1">Uncharacterized protein</fullName>
    </submittedName>
</protein>
<reference evidence="1 2" key="1">
    <citation type="journal article" date="2012" name="J. Bacteriol.">
        <title>Genome Sequence of Pectin-Degrading Alishewanella aestuarii Strain B11T, Isolated from Tidal Flat Sediment.</title>
        <authorList>
            <person name="Jung J."/>
            <person name="Choi S."/>
            <person name="Chun J."/>
            <person name="Park W."/>
        </authorList>
    </citation>
    <scope>NUCLEOTIDE SEQUENCE [LARGE SCALE GENOMIC DNA]</scope>
    <source>
        <strain evidence="1 2">B11</strain>
    </source>
</reference>
<evidence type="ECO:0000313" key="2">
    <source>
        <dbReference type="Proteomes" id="UP000012043"/>
    </source>
</evidence>
<dbReference type="EMBL" id="ALAB01000021">
    <property type="protein sequence ID" value="EJI85636.1"/>
    <property type="molecule type" value="Genomic_DNA"/>
</dbReference>
<comment type="caution">
    <text evidence="1">The sequence shown here is derived from an EMBL/GenBank/DDBJ whole genome shotgun (WGS) entry which is preliminary data.</text>
</comment>
<dbReference type="PATRIC" id="fig|1197174.4.peg.1525"/>
<name>J1QJA6_9ALTE</name>
<accession>J1QJA6</accession>
<keyword evidence="2" id="KW-1185">Reference proteome</keyword>
<dbReference type="AlphaFoldDB" id="J1QJA6"/>
<proteinExistence type="predicted"/>
<sequence length="65" mass="6730">MSIVVIFAASASFFENYFAIAATVGGTVPLLVNYRAVMFSLQLALAVAEPSSIRIAATGCCASLL</sequence>